<dbReference type="RefSeq" id="WP_106242155.1">
    <property type="nucleotide sequence ID" value="NZ_PVZC01000002.1"/>
</dbReference>
<proteinExistence type="predicted"/>
<keyword evidence="1" id="KW-0472">Membrane</keyword>
<reference evidence="2 3" key="1">
    <citation type="submission" date="2018-03" db="EMBL/GenBank/DDBJ databases">
        <title>Genomic Encyclopedia of Archaeal and Bacterial Type Strains, Phase II (KMG-II): from individual species to whole genera.</title>
        <authorList>
            <person name="Goeker M."/>
        </authorList>
    </citation>
    <scope>NUCLEOTIDE SEQUENCE [LARGE SCALE GENOMIC DNA]</scope>
    <source>
        <strain evidence="2 3">DSM 45601</strain>
    </source>
</reference>
<dbReference type="EMBL" id="PVZC01000002">
    <property type="protein sequence ID" value="PRY00567.1"/>
    <property type="molecule type" value="Genomic_DNA"/>
</dbReference>
<evidence type="ECO:0000313" key="2">
    <source>
        <dbReference type="EMBL" id="PRY00567.1"/>
    </source>
</evidence>
<keyword evidence="3" id="KW-1185">Reference proteome</keyword>
<evidence type="ECO:0000256" key="1">
    <source>
        <dbReference type="SAM" id="Phobius"/>
    </source>
</evidence>
<dbReference type="InterPro" id="IPR052712">
    <property type="entry name" value="Acid_resist_chaperone_HdeD"/>
</dbReference>
<keyword evidence="1" id="KW-0812">Transmembrane</keyword>
<keyword evidence="1" id="KW-1133">Transmembrane helix</keyword>
<sequence length="182" mass="19210">MLHELTRHWWVWTLRGAAAIVFGLLAVVWPGVTIAVLVILFGAYVLVDGVSLLVAAVRGGTRGPRWPLAAEAALSIGFGVVALLWPGLTAIALLLLIAAWAIVTGALRIAMAVRLRREIANEWLLVLSGVLAVLFGVVVAVAPGAGALALVWLIALYALIAGVAMIALSLRLRSLSRDSERV</sequence>
<gene>
    <name evidence="2" type="ORF">CLV72_102198</name>
</gene>
<evidence type="ECO:0000313" key="3">
    <source>
        <dbReference type="Proteomes" id="UP000237846"/>
    </source>
</evidence>
<feature type="transmembrane region" description="Helical" evidence="1">
    <location>
        <begin position="149"/>
        <end position="172"/>
    </location>
</feature>
<feature type="transmembrane region" description="Helical" evidence="1">
    <location>
        <begin position="91"/>
        <end position="111"/>
    </location>
</feature>
<dbReference type="InterPro" id="IPR005325">
    <property type="entry name" value="DUF308_memb"/>
</dbReference>
<organism evidence="2 3">
    <name type="scientific">Allonocardiopsis opalescens</name>
    <dbReference type="NCBI Taxonomy" id="1144618"/>
    <lineage>
        <taxon>Bacteria</taxon>
        <taxon>Bacillati</taxon>
        <taxon>Actinomycetota</taxon>
        <taxon>Actinomycetes</taxon>
        <taxon>Streptosporangiales</taxon>
        <taxon>Allonocardiopsis</taxon>
    </lineage>
</organism>
<dbReference type="AlphaFoldDB" id="A0A2T0Q9Q0"/>
<dbReference type="OrthoDB" id="193343at2"/>
<dbReference type="PANTHER" id="PTHR34989">
    <property type="entry name" value="PROTEIN HDED"/>
    <property type="match status" value="1"/>
</dbReference>
<comment type="caution">
    <text evidence="2">The sequence shown here is derived from an EMBL/GenBank/DDBJ whole genome shotgun (WGS) entry which is preliminary data.</text>
</comment>
<dbReference type="GO" id="GO:0005886">
    <property type="term" value="C:plasma membrane"/>
    <property type="evidence" value="ECO:0007669"/>
    <property type="project" value="TreeGrafter"/>
</dbReference>
<dbReference type="Pfam" id="PF03729">
    <property type="entry name" value="DUF308"/>
    <property type="match status" value="2"/>
</dbReference>
<dbReference type="PANTHER" id="PTHR34989:SF1">
    <property type="entry name" value="PROTEIN HDED"/>
    <property type="match status" value="1"/>
</dbReference>
<name>A0A2T0Q9Q0_9ACTN</name>
<protein>
    <submittedName>
        <fullName evidence="2">Uncharacterized membrane protein HdeD (DUF308 family)</fullName>
    </submittedName>
</protein>
<dbReference type="Proteomes" id="UP000237846">
    <property type="component" value="Unassembled WGS sequence"/>
</dbReference>
<feature type="transmembrane region" description="Helical" evidence="1">
    <location>
        <begin position="123"/>
        <end position="143"/>
    </location>
</feature>
<accession>A0A2T0Q9Q0</accession>